<dbReference type="Proteomes" id="UP000789524">
    <property type="component" value="Unassembled WGS sequence"/>
</dbReference>
<evidence type="ECO:0000256" key="1">
    <source>
        <dbReference type="SAM" id="MobiDB-lite"/>
    </source>
</evidence>
<sequence>MYDLYSLPAQPVFCSSRAGRPLPTGGAHALPPPPRPSTTSPPPLRPAVVLHPPLSGVTRAPLEHPPLAACTPPATGGRIRVKTEGGRSKGACSELQERARAATWRPVSSHYFITTLH</sequence>
<dbReference type="EMBL" id="CAKASE010000047">
    <property type="protein sequence ID" value="CAG9561610.1"/>
    <property type="molecule type" value="Genomic_DNA"/>
</dbReference>
<proteinExistence type="predicted"/>
<evidence type="ECO:0000313" key="3">
    <source>
        <dbReference type="Proteomes" id="UP000789524"/>
    </source>
</evidence>
<accession>A0A8J2VZX6</accession>
<organism evidence="2 3">
    <name type="scientific">Danaus chrysippus</name>
    <name type="common">African queen</name>
    <dbReference type="NCBI Taxonomy" id="151541"/>
    <lineage>
        <taxon>Eukaryota</taxon>
        <taxon>Metazoa</taxon>
        <taxon>Ecdysozoa</taxon>
        <taxon>Arthropoda</taxon>
        <taxon>Hexapoda</taxon>
        <taxon>Insecta</taxon>
        <taxon>Pterygota</taxon>
        <taxon>Neoptera</taxon>
        <taxon>Endopterygota</taxon>
        <taxon>Lepidoptera</taxon>
        <taxon>Glossata</taxon>
        <taxon>Ditrysia</taxon>
        <taxon>Papilionoidea</taxon>
        <taxon>Nymphalidae</taxon>
        <taxon>Danainae</taxon>
        <taxon>Danaini</taxon>
        <taxon>Danaina</taxon>
        <taxon>Danaus</taxon>
        <taxon>Anosia</taxon>
    </lineage>
</organism>
<gene>
    <name evidence="2" type="ORF">DCHRY22_LOCUS3090</name>
</gene>
<feature type="region of interest" description="Disordered" evidence="1">
    <location>
        <begin position="15"/>
        <end position="90"/>
    </location>
</feature>
<name>A0A8J2VZX6_9NEOP</name>
<dbReference type="AlphaFoldDB" id="A0A8J2VZX6"/>
<protein>
    <submittedName>
        <fullName evidence="2">(African queen) hypothetical protein</fullName>
    </submittedName>
</protein>
<keyword evidence="3" id="KW-1185">Reference proteome</keyword>
<evidence type="ECO:0000313" key="2">
    <source>
        <dbReference type="EMBL" id="CAG9561610.1"/>
    </source>
</evidence>
<comment type="caution">
    <text evidence="2">The sequence shown here is derived from an EMBL/GenBank/DDBJ whole genome shotgun (WGS) entry which is preliminary data.</text>
</comment>
<reference evidence="2" key="1">
    <citation type="submission" date="2021-09" db="EMBL/GenBank/DDBJ databases">
        <authorList>
            <person name="Martin H S."/>
        </authorList>
    </citation>
    <scope>NUCLEOTIDE SEQUENCE</scope>
</reference>
<feature type="compositionally biased region" description="Pro residues" evidence="1">
    <location>
        <begin position="30"/>
        <end position="45"/>
    </location>
</feature>